<feature type="chain" id="PRO_5040242466" description="chitinase" evidence="2">
    <location>
        <begin position="23"/>
        <end position="404"/>
    </location>
</feature>
<dbReference type="EC" id="3.2.1.14" evidence="1"/>
<dbReference type="PANTHER" id="PTHR11177">
    <property type="entry name" value="CHITINASE"/>
    <property type="match status" value="1"/>
</dbReference>
<protein>
    <recommendedName>
        <fullName evidence="1">chitinase</fullName>
        <ecNumber evidence="1">3.2.1.14</ecNumber>
    </recommendedName>
</protein>
<gene>
    <name evidence="4" type="ORF">CRHIZ90672A_00003824</name>
</gene>
<evidence type="ECO:0000256" key="1">
    <source>
        <dbReference type="ARBA" id="ARBA00012729"/>
    </source>
</evidence>
<keyword evidence="2" id="KW-0732">Signal</keyword>
<dbReference type="OrthoDB" id="73875at2759"/>
<dbReference type="PROSITE" id="PS51910">
    <property type="entry name" value="GH18_2"/>
    <property type="match status" value="1"/>
</dbReference>
<dbReference type="InterPro" id="IPR001223">
    <property type="entry name" value="Glyco_hydro18_cat"/>
</dbReference>
<dbReference type="GO" id="GO:0006032">
    <property type="term" value="P:chitin catabolic process"/>
    <property type="evidence" value="ECO:0007669"/>
    <property type="project" value="TreeGrafter"/>
</dbReference>
<evidence type="ECO:0000313" key="5">
    <source>
        <dbReference type="Proteomes" id="UP000696573"/>
    </source>
</evidence>
<dbReference type="InterPro" id="IPR011583">
    <property type="entry name" value="Chitinase_II/V-like_cat"/>
</dbReference>
<dbReference type="Gene3D" id="3.20.20.80">
    <property type="entry name" value="Glycosidases"/>
    <property type="match status" value="1"/>
</dbReference>
<accession>A0A9N9YSI4</accession>
<comment type="caution">
    <text evidence="4">The sequence shown here is derived from an EMBL/GenBank/DDBJ whole genome shotgun (WGS) entry which is preliminary data.</text>
</comment>
<proteinExistence type="predicted"/>
<dbReference type="GO" id="GO:0005576">
    <property type="term" value="C:extracellular region"/>
    <property type="evidence" value="ECO:0007669"/>
    <property type="project" value="TreeGrafter"/>
</dbReference>
<evidence type="ECO:0000259" key="3">
    <source>
        <dbReference type="PROSITE" id="PS51910"/>
    </source>
</evidence>
<evidence type="ECO:0000313" key="4">
    <source>
        <dbReference type="EMBL" id="CAH0027294.1"/>
    </source>
</evidence>
<evidence type="ECO:0000256" key="2">
    <source>
        <dbReference type="SAM" id="SignalP"/>
    </source>
</evidence>
<organism evidence="4 5">
    <name type="scientific">Clonostachys rhizophaga</name>
    <dbReference type="NCBI Taxonomy" id="160324"/>
    <lineage>
        <taxon>Eukaryota</taxon>
        <taxon>Fungi</taxon>
        <taxon>Dikarya</taxon>
        <taxon>Ascomycota</taxon>
        <taxon>Pezizomycotina</taxon>
        <taxon>Sordariomycetes</taxon>
        <taxon>Hypocreomycetidae</taxon>
        <taxon>Hypocreales</taxon>
        <taxon>Bionectriaceae</taxon>
        <taxon>Clonostachys</taxon>
    </lineage>
</organism>
<name>A0A9N9YSI4_9HYPO</name>
<sequence>MRLIHAAVRLLTTALTMAVVSATGVTSNGTRCLMYLTGQHPIIPAFDLASSITHVNLAFLTSDVFTAETPPNDYPLFMSVDQVRAGFKPGTKVLVAIGGWGDWKGFQEAALTPESRKKWAEQVKIMVDRTGADGVDIDWEYPGSVDCLPEIALGRGNRDDYKEIPNSEREWEIEAFVALLQQLRAVLGKNKLLTIATPGKEVDLMAFTTATLPRIIRAVDFINVMTYDMMNRRDTTVQHHSGIADSRDAIQRYVDRGAKPHQLNLGLGYYVKWFLTTDGCDPDDPIGCPTLLLEDPNTGADLGRTGGFSYHDETPSEVVDSFQRAQNEGIYTADGSYGYWDKQETRWWSFDTPKVIESKMAELVGEMGLGGAFAWGLGEDAPDFDHLEATINGLNKLKGRKVEL</sequence>
<dbReference type="SUPFAM" id="SSF51445">
    <property type="entry name" value="(Trans)glycosidases"/>
    <property type="match status" value="1"/>
</dbReference>
<dbReference type="Proteomes" id="UP000696573">
    <property type="component" value="Unassembled WGS sequence"/>
</dbReference>
<dbReference type="SMART" id="SM00636">
    <property type="entry name" value="Glyco_18"/>
    <property type="match status" value="1"/>
</dbReference>
<dbReference type="Pfam" id="PF00704">
    <property type="entry name" value="Glyco_hydro_18"/>
    <property type="match status" value="1"/>
</dbReference>
<dbReference type="GO" id="GO:0008061">
    <property type="term" value="F:chitin binding"/>
    <property type="evidence" value="ECO:0007669"/>
    <property type="project" value="InterPro"/>
</dbReference>
<dbReference type="GO" id="GO:0005975">
    <property type="term" value="P:carbohydrate metabolic process"/>
    <property type="evidence" value="ECO:0007669"/>
    <property type="project" value="InterPro"/>
</dbReference>
<dbReference type="InterPro" id="IPR017853">
    <property type="entry name" value="GH"/>
</dbReference>
<reference evidence="4" key="1">
    <citation type="submission" date="2021-10" db="EMBL/GenBank/DDBJ databases">
        <authorList>
            <person name="Piombo E."/>
        </authorList>
    </citation>
    <scope>NUCLEOTIDE SEQUENCE</scope>
</reference>
<keyword evidence="5" id="KW-1185">Reference proteome</keyword>
<feature type="signal peptide" evidence="2">
    <location>
        <begin position="1"/>
        <end position="22"/>
    </location>
</feature>
<dbReference type="InterPro" id="IPR050314">
    <property type="entry name" value="Glycosyl_Hydrlase_18"/>
</dbReference>
<dbReference type="PANTHER" id="PTHR11177:SF378">
    <property type="entry name" value="CHITINASE"/>
    <property type="match status" value="1"/>
</dbReference>
<dbReference type="GO" id="GO:0008843">
    <property type="term" value="F:endochitinase activity"/>
    <property type="evidence" value="ECO:0007669"/>
    <property type="project" value="UniProtKB-EC"/>
</dbReference>
<dbReference type="AlphaFoldDB" id="A0A9N9YSI4"/>
<feature type="domain" description="GH18" evidence="3">
    <location>
        <begin position="30"/>
        <end position="397"/>
    </location>
</feature>
<dbReference type="EMBL" id="CABFNQ020000726">
    <property type="protein sequence ID" value="CAH0027294.1"/>
    <property type="molecule type" value="Genomic_DNA"/>
</dbReference>